<sequence>MATPLNGTILKAFQILRLASFERPDISAQRVQSELGMNFATAHRFLVTLEEAGALISIRRGVYRLGPSVGKMGRLAESTTPHLEAIQPFLDALRARLNESVMLCRFSRAGPTCVAVALAERPITVAIRIGTTLNFLTSAQGRLWLASLEPWERDELLAGESHLVDRPGLEADLAAIRRDGVAQNYGDAEPDIAAVAAPIRNAQGDLLLTVAVFGPKTRFTSDFISMAAESVKRVAGDVEISLTR</sequence>
<evidence type="ECO:0000259" key="5">
    <source>
        <dbReference type="PROSITE" id="PS51078"/>
    </source>
</evidence>
<dbReference type="InterPro" id="IPR005471">
    <property type="entry name" value="Tscrpt_reg_IclR_N"/>
</dbReference>
<dbReference type="PROSITE" id="PS51078">
    <property type="entry name" value="ICLR_ED"/>
    <property type="match status" value="1"/>
</dbReference>
<dbReference type="Pfam" id="PF09339">
    <property type="entry name" value="HTH_IclR"/>
    <property type="match status" value="1"/>
</dbReference>
<feature type="domain" description="IclR-ED" evidence="5">
    <location>
        <begin position="68"/>
        <end position="244"/>
    </location>
</feature>
<dbReference type="SUPFAM" id="SSF46785">
    <property type="entry name" value="Winged helix' DNA-binding domain"/>
    <property type="match status" value="1"/>
</dbReference>
<dbReference type="GO" id="GO:0045892">
    <property type="term" value="P:negative regulation of DNA-templated transcription"/>
    <property type="evidence" value="ECO:0007669"/>
    <property type="project" value="TreeGrafter"/>
</dbReference>
<dbReference type="GO" id="GO:0003700">
    <property type="term" value="F:DNA-binding transcription factor activity"/>
    <property type="evidence" value="ECO:0007669"/>
    <property type="project" value="TreeGrafter"/>
</dbReference>
<dbReference type="SUPFAM" id="SSF55781">
    <property type="entry name" value="GAF domain-like"/>
    <property type="match status" value="1"/>
</dbReference>
<feature type="domain" description="HTH iclR-type" evidence="4">
    <location>
        <begin position="6"/>
        <end position="67"/>
    </location>
</feature>
<dbReference type="InterPro" id="IPR036388">
    <property type="entry name" value="WH-like_DNA-bd_sf"/>
</dbReference>
<dbReference type="Pfam" id="PF01614">
    <property type="entry name" value="IclR_C"/>
    <property type="match status" value="1"/>
</dbReference>
<keyword evidence="3" id="KW-0804">Transcription</keyword>
<dbReference type="PANTHER" id="PTHR30136:SF8">
    <property type="entry name" value="TRANSCRIPTIONAL REGULATORY PROTEIN"/>
    <property type="match status" value="1"/>
</dbReference>
<dbReference type="PANTHER" id="PTHR30136">
    <property type="entry name" value="HELIX-TURN-HELIX TRANSCRIPTIONAL REGULATOR, ICLR FAMILY"/>
    <property type="match status" value="1"/>
</dbReference>
<protein>
    <submittedName>
        <fullName evidence="6">Transcriptional regulator, IclR family</fullName>
    </submittedName>
</protein>
<evidence type="ECO:0000256" key="3">
    <source>
        <dbReference type="ARBA" id="ARBA00023163"/>
    </source>
</evidence>
<dbReference type="GO" id="GO:0003677">
    <property type="term" value="F:DNA binding"/>
    <property type="evidence" value="ECO:0007669"/>
    <property type="project" value="UniProtKB-KW"/>
</dbReference>
<dbReference type="PROSITE" id="PS51077">
    <property type="entry name" value="HTH_ICLR"/>
    <property type="match status" value="1"/>
</dbReference>
<dbReference type="AlphaFoldDB" id="Q11D51"/>
<dbReference type="eggNOG" id="COG1414">
    <property type="taxonomic scope" value="Bacteria"/>
</dbReference>
<dbReference type="InterPro" id="IPR050707">
    <property type="entry name" value="HTH_MetabolicPath_Reg"/>
</dbReference>
<proteinExistence type="predicted"/>
<dbReference type="Gene3D" id="1.10.10.10">
    <property type="entry name" value="Winged helix-like DNA-binding domain superfamily/Winged helix DNA-binding domain"/>
    <property type="match status" value="1"/>
</dbReference>
<reference evidence="6" key="1">
    <citation type="submission" date="2006-06" db="EMBL/GenBank/DDBJ databases">
        <title>Complete sequence of chromosome of Chelativorans sp. BNC1.</title>
        <authorList>
            <consortium name="US DOE Joint Genome Institute"/>
            <person name="Copeland A."/>
            <person name="Lucas S."/>
            <person name="Lapidus A."/>
            <person name="Barry K."/>
            <person name="Detter J.C."/>
            <person name="Glavina del Rio T."/>
            <person name="Hammon N."/>
            <person name="Israni S."/>
            <person name="Dalin E."/>
            <person name="Tice H."/>
            <person name="Pitluck S."/>
            <person name="Chertkov O."/>
            <person name="Brettin T."/>
            <person name="Bruce D."/>
            <person name="Han C."/>
            <person name="Tapia R."/>
            <person name="Gilna P."/>
            <person name="Schmutz J."/>
            <person name="Larimer F."/>
            <person name="Land M."/>
            <person name="Hauser L."/>
            <person name="Kyrpides N."/>
            <person name="Mikhailova N."/>
            <person name="Richardson P."/>
        </authorList>
    </citation>
    <scope>NUCLEOTIDE SEQUENCE</scope>
    <source>
        <strain evidence="6">BNC1</strain>
    </source>
</reference>
<organism evidence="6">
    <name type="scientific">Chelativorans sp. (strain BNC1)</name>
    <dbReference type="NCBI Taxonomy" id="266779"/>
    <lineage>
        <taxon>Bacteria</taxon>
        <taxon>Pseudomonadati</taxon>
        <taxon>Pseudomonadota</taxon>
        <taxon>Alphaproteobacteria</taxon>
        <taxon>Hyphomicrobiales</taxon>
        <taxon>Phyllobacteriaceae</taxon>
        <taxon>Chelativorans</taxon>
    </lineage>
</organism>
<evidence type="ECO:0000259" key="4">
    <source>
        <dbReference type="PROSITE" id="PS51077"/>
    </source>
</evidence>
<accession>Q11D51</accession>
<keyword evidence="2" id="KW-0238">DNA-binding</keyword>
<dbReference type="KEGG" id="mes:Meso_3303"/>
<dbReference type="HOGENOM" id="CLU_062618_6_2_5"/>
<dbReference type="InterPro" id="IPR014757">
    <property type="entry name" value="Tscrpt_reg_IclR_C"/>
</dbReference>
<evidence type="ECO:0000313" key="6">
    <source>
        <dbReference type="EMBL" id="ABG64674.1"/>
    </source>
</evidence>
<dbReference type="InterPro" id="IPR036390">
    <property type="entry name" value="WH_DNA-bd_sf"/>
</dbReference>
<gene>
    <name evidence="6" type="ordered locus">Meso_3303</name>
</gene>
<dbReference type="OrthoDB" id="9807558at2"/>
<dbReference type="SMART" id="SM00346">
    <property type="entry name" value="HTH_ICLR"/>
    <property type="match status" value="1"/>
</dbReference>
<dbReference type="Gene3D" id="3.30.450.40">
    <property type="match status" value="1"/>
</dbReference>
<dbReference type="STRING" id="266779.Meso_3303"/>
<name>Q11D51_CHESB</name>
<dbReference type="EMBL" id="CP000390">
    <property type="protein sequence ID" value="ABG64674.1"/>
    <property type="molecule type" value="Genomic_DNA"/>
</dbReference>
<keyword evidence="1" id="KW-0805">Transcription regulation</keyword>
<evidence type="ECO:0000256" key="1">
    <source>
        <dbReference type="ARBA" id="ARBA00023015"/>
    </source>
</evidence>
<evidence type="ECO:0000256" key="2">
    <source>
        <dbReference type="ARBA" id="ARBA00023125"/>
    </source>
</evidence>
<dbReference type="InterPro" id="IPR029016">
    <property type="entry name" value="GAF-like_dom_sf"/>
</dbReference>